<evidence type="ECO:0000313" key="1">
    <source>
        <dbReference type="EMBL" id="KAJ7099921.1"/>
    </source>
</evidence>
<protein>
    <recommendedName>
        <fullName evidence="3">Helitron helicase-like domain-containing protein</fullName>
    </recommendedName>
</protein>
<feature type="non-terminal residue" evidence="1">
    <location>
        <position position="1"/>
    </location>
</feature>
<dbReference type="AlphaFoldDB" id="A0AAD6UFR8"/>
<keyword evidence="2" id="KW-1185">Reference proteome</keyword>
<accession>A0AAD6UFR8</accession>
<organism evidence="1 2">
    <name type="scientific">Mycena belliarum</name>
    <dbReference type="NCBI Taxonomy" id="1033014"/>
    <lineage>
        <taxon>Eukaryota</taxon>
        <taxon>Fungi</taxon>
        <taxon>Dikarya</taxon>
        <taxon>Basidiomycota</taxon>
        <taxon>Agaricomycotina</taxon>
        <taxon>Agaricomycetes</taxon>
        <taxon>Agaricomycetidae</taxon>
        <taxon>Agaricales</taxon>
        <taxon>Marasmiineae</taxon>
        <taxon>Mycenaceae</taxon>
        <taxon>Mycena</taxon>
    </lineage>
</organism>
<sequence length="297" mass="33600">MTKFLEIILGTKRASKVGVLGRIKGFYVVDESQIRGSIHGHMLLWSDGAPASPLDMKERMNSDPTFKDRLTAWYDDIICQSFPRNTVPYVTAEGTPKQLPQKRDQHHRDLCENTGLVHRHNATCFKHIPRRIHSLVDPDKDCRFQLPRPLVAETHFDAEDDLVIRCEDGDLNGHNPTATLCLGCNTDLKQTASGSVAMAMVEYMANYTIKLQLDTAVVFSALCASIKNLQNKPPQDVEGQIDNSEMARLMMVKTTNTLVGKRELTGQQTATLLLGRKNNYTSDEYQEYWWSSMLRDI</sequence>
<gene>
    <name evidence="1" type="ORF">B0H15DRAFT_770512</name>
</gene>
<comment type="caution">
    <text evidence="1">The sequence shown here is derived from an EMBL/GenBank/DDBJ whole genome shotgun (WGS) entry which is preliminary data.</text>
</comment>
<reference evidence="1" key="1">
    <citation type="submission" date="2023-03" db="EMBL/GenBank/DDBJ databases">
        <title>Massive genome expansion in bonnet fungi (Mycena s.s.) driven by repeated elements and novel gene families across ecological guilds.</title>
        <authorList>
            <consortium name="Lawrence Berkeley National Laboratory"/>
            <person name="Harder C.B."/>
            <person name="Miyauchi S."/>
            <person name="Viragh M."/>
            <person name="Kuo A."/>
            <person name="Thoen E."/>
            <person name="Andreopoulos B."/>
            <person name="Lu D."/>
            <person name="Skrede I."/>
            <person name="Drula E."/>
            <person name="Henrissat B."/>
            <person name="Morin E."/>
            <person name="Kohler A."/>
            <person name="Barry K."/>
            <person name="LaButti K."/>
            <person name="Morin E."/>
            <person name="Salamov A."/>
            <person name="Lipzen A."/>
            <person name="Mereny Z."/>
            <person name="Hegedus B."/>
            <person name="Baldrian P."/>
            <person name="Stursova M."/>
            <person name="Weitz H."/>
            <person name="Taylor A."/>
            <person name="Grigoriev I.V."/>
            <person name="Nagy L.G."/>
            <person name="Martin F."/>
            <person name="Kauserud H."/>
        </authorList>
    </citation>
    <scope>NUCLEOTIDE SEQUENCE</scope>
    <source>
        <strain evidence="1">CBHHK173m</strain>
    </source>
</reference>
<evidence type="ECO:0000313" key="2">
    <source>
        <dbReference type="Proteomes" id="UP001222325"/>
    </source>
</evidence>
<dbReference type="Proteomes" id="UP001222325">
    <property type="component" value="Unassembled WGS sequence"/>
</dbReference>
<proteinExistence type="predicted"/>
<dbReference type="EMBL" id="JARJCN010000006">
    <property type="protein sequence ID" value="KAJ7099921.1"/>
    <property type="molecule type" value="Genomic_DNA"/>
</dbReference>
<evidence type="ECO:0008006" key="3">
    <source>
        <dbReference type="Google" id="ProtNLM"/>
    </source>
</evidence>
<name>A0AAD6UFR8_9AGAR</name>